<keyword evidence="14" id="KW-0406">Ion transport</keyword>
<feature type="transmembrane region" description="Helical" evidence="18">
    <location>
        <begin position="158"/>
        <end position="181"/>
    </location>
</feature>
<dbReference type="NCBIfam" id="TIGR01525">
    <property type="entry name" value="ATPase-IB_hvy"/>
    <property type="match status" value="1"/>
</dbReference>
<keyword evidence="10" id="KW-0460">Magnesium</keyword>
<dbReference type="SUPFAM" id="SSF81665">
    <property type="entry name" value="Calcium ATPase, transmembrane domain M"/>
    <property type="match status" value="1"/>
</dbReference>
<dbReference type="InterPro" id="IPR036412">
    <property type="entry name" value="HAD-like_sf"/>
</dbReference>
<evidence type="ECO:0000256" key="15">
    <source>
        <dbReference type="ARBA" id="ARBA00023136"/>
    </source>
</evidence>
<dbReference type="InterPro" id="IPR006121">
    <property type="entry name" value="HMA_dom"/>
</dbReference>
<dbReference type="OrthoDB" id="8552908at2"/>
<dbReference type="InterPro" id="IPR018303">
    <property type="entry name" value="ATPase_P-typ_P_site"/>
</dbReference>
<feature type="transmembrane region" description="Helical" evidence="18">
    <location>
        <begin position="373"/>
        <end position="400"/>
    </location>
</feature>
<dbReference type="NCBIfam" id="TIGR01511">
    <property type="entry name" value="ATPase-IB1_Cu"/>
    <property type="match status" value="1"/>
</dbReference>
<sequence length="815" mass="85005">MDTIESPVRTGPTTLEVHGMTCASCVMHVEKALLKVPGVHSATVNLATEKAQVVADEGINAAALIAAVDKAGYEAVVARPPEEPKPTAPPKRAPEWWPVAVAAALSIPLMLPMGLDWIGVHMPMMPGWLRLALAAPVQFWLGARFYRAGWKALRAGTGNMDLLVALGTSAAFGLSLYLMYAQPESDLYFESSAAIITLVLLGKWLEARAKRQAIDAISALESLRPAQATVRRHGVEALIPVSEVRLGDTVIVRPGERIPVDGRVTEGASHVDQSLLTGESLPVAKAVDDNVAAGALNAEGLLILEATAVGAQTMLSRIIQLVEDAQAAKAPIQRLVDRISAVFVPVVIVLAALTLLGWGMATGDWQRALLNAVAVMVIACPCSLGLATPTAIMVGTGVAARHGILIKDAEALETAHAVKVVAFDKTGTLTEGKPTVAAVETAGLASSRVLELAWAVQQYSSHPLAAAVAEAARAAGLQLPAASDAAALPGLGVRARIDGADIHLGNRRLMEQLGADTKELDAAARRHEQAGRTVSWLARTTEKGTEALGLLAFGDVLKASSAHAVRHLREMGIDSVLLTGDNEGAAHSVAAQVDITVVRANILPETKAAAVQQLGQGGRVVAMVGDGINDAPALAAANIGIAMATGTDVAVHAAGITLMRGDPALVADAVSISRRTYAKIRQNLGWAFVYNLVGIPLAALGYLSPVIAGAAMALSSVSVVTNALLLRRWRPHDTQDIQPDNTVEKGVNDMYELTVEGMSCGHCVGRVTKAIQGLDPNAKVDVDLATKVVKVESSAQPQQVAEVVTDAGYPAALRA</sequence>
<evidence type="ECO:0000256" key="14">
    <source>
        <dbReference type="ARBA" id="ARBA00023065"/>
    </source>
</evidence>
<feature type="transmembrane region" description="Helical" evidence="18">
    <location>
        <begin position="339"/>
        <end position="361"/>
    </location>
</feature>
<dbReference type="PRINTS" id="PR00119">
    <property type="entry name" value="CATATPASE"/>
</dbReference>
<dbReference type="Proteomes" id="UP000298438">
    <property type="component" value="Unassembled WGS sequence"/>
</dbReference>
<evidence type="ECO:0000313" key="20">
    <source>
        <dbReference type="EMBL" id="TFW19075.1"/>
    </source>
</evidence>
<evidence type="ECO:0000256" key="11">
    <source>
        <dbReference type="ARBA" id="ARBA00022967"/>
    </source>
</evidence>
<dbReference type="InterPro" id="IPR006122">
    <property type="entry name" value="HMA_Cu_ion-bd"/>
</dbReference>
<dbReference type="GO" id="GO:0005507">
    <property type="term" value="F:copper ion binding"/>
    <property type="evidence" value="ECO:0007669"/>
    <property type="project" value="InterPro"/>
</dbReference>
<keyword evidence="8" id="KW-0187">Copper transport</keyword>
<comment type="caution">
    <text evidence="20">The sequence shown here is derived from an EMBL/GenBank/DDBJ whole genome shotgun (WGS) entry which is preliminary data.</text>
</comment>
<dbReference type="InterPro" id="IPR023299">
    <property type="entry name" value="ATPase_P-typ_cyto_dom_N"/>
</dbReference>
<keyword evidence="5 18" id="KW-0479">Metal-binding</keyword>
<feature type="transmembrane region" description="Helical" evidence="18">
    <location>
        <begin position="96"/>
        <end position="115"/>
    </location>
</feature>
<evidence type="ECO:0000256" key="1">
    <source>
        <dbReference type="ARBA" id="ARBA00004127"/>
    </source>
</evidence>
<dbReference type="SFLD" id="SFLDG00002">
    <property type="entry name" value="C1.7:_P-type_atpase_like"/>
    <property type="match status" value="1"/>
</dbReference>
<dbReference type="FunFam" id="3.30.70.100:FF:000005">
    <property type="entry name" value="Copper-exporting P-type ATPase A"/>
    <property type="match status" value="1"/>
</dbReference>
<evidence type="ECO:0000256" key="2">
    <source>
        <dbReference type="ARBA" id="ARBA00006024"/>
    </source>
</evidence>
<evidence type="ECO:0000256" key="12">
    <source>
        <dbReference type="ARBA" id="ARBA00022989"/>
    </source>
</evidence>
<dbReference type="InterPro" id="IPR023298">
    <property type="entry name" value="ATPase_P-typ_TM_dom_sf"/>
</dbReference>
<dbReference type="NCBIfam" id="TIGR00003">
    <property type="entry name" value="copper ion binding protein"/>
    <property type="match status" value="2"/>
</dbReference>
<dbReference type="PRINTS" id="PR00941">
    <property type="entry name" value="CDATPASE"/>
</dbReference>
<evidence type="ECO:0000256" key="8">
    <source>
        <dbReference type="ARBA" id="ARBA00022796"/>
    </source>
</evidence>
<dbReference type="Gene3D" id="3.40.1110.10">
    <property type="entry name" value="Calcium-transporting ATPase, cytoplasmic domain N"/>
    <property type="match status" value="1"/>
</dbReference>
<dbReference type="NCBIfam" id="TIGR01494">
    <property type="entry name" value="ATPase_P-type"/>
    <property type="match status" value="1"/>
</dbReference>
<dbReference type="GO" id="GO:0005524">
    <property type="term" value="F:ATP binding"/>
    <property type="evidence" value="ECO:0007669"/>
    <property type="project" value="UniProtKB-UniRule"/>
</dbReference>
<evidence type="ECO:0000256" key="17">
    <source>
        <dbReference type="ARBA" id="ARBA00047424"/>
    </source>
</evidence>
<evidence type="ECO:0000313" key="21">
    <source>
        <dbReference type="Proteomes" id="UP000298438"/>
    </source>
</evidence>
<dbReference type="PROSITE" id="PS50846">
    <property type="entry name" value="HMA_2"/>
    <property type="match status" value="2"/>
</dbReference>
<dbReference type="GO" id="GO:0016887">
    <property type="term" value="F:ATP hydrolysis activity"/>
    <property type="evidence" value="ECO:0007669"/>
    <property type="project" value="InterPro"/>
</dbReference>
<dbReference type="InterPro" id="IPR044492">
    <property type="entry name" value="P_typ_ATPase_HD_dom"/>
</dbReference>
<proteinExistence type="inferred from homology"/>
<dbReference type="Gene3D" id="2.70.150.10">
    <property type="entry name" value="Calcium-transporting ATPase, cytoplasmic transduction domain A"/>
    <property type="match status" value="1"/>
</dbReference>
<evidence type="ECO:0000256" key="3">
    <source>
        <dbReference type="ARBA" id="ARBA00022448"/>
    </source>
</evidence>
<dbReference type="FunFam" id="2.70.150.10:FF:000002">
    <property type="entry name" value="Copper-transporting ATPase 1, putative"/>
    <property type="match status" value="1"/>
</dbReference>
<protein>
    <recommendedName>
        <fullName evidence="16">P-type Cu(2+) transporter</fullName>
        <ecNumber evidence="16">7.2.2.9</ecNumber>
    </recommendedName>
</protein>
<evidence type="ECO:0000256" key="13">
    <source>
        <dbReference type="ARBA" id="ARBA00023008"/>
    </source>
</evidence>
<organism evidence="20 21">
    <name type="scientific">Zemynaea arenosa</name>
    <dbReference type="NCBI Taxonomy" id="2561931"/>
    <lineage>
        <taxon>Bacteria</taxon>
        <taxon>Pseudomonadati</taxon>
        <taxon>Pseudomonadota</taxon>
        <taxon>Betaproteobacteria</taxon>
        <taxon>Burkholderiales</taxon>
        <taxon>Oxalobacteraceae</taxon>
        <taxon>Telluria group</taxon>
        <taxon>Zemynaea</taxon>
    </lineage>
</organism>
<dbReference type="PROSITE" id="PS00154">
    <property type="entry name" value="ATPASE_E1_E2"/>
    <property type="match status" value="1"/>
</dbReference>
<dbReference type="InterPro" id="IPR059000">
    <property type="entry name" value="ATPase_P-type_domA"/>
</dbReference>
<keyword evidence="21" id="KW-1185">Reference proteome</keyword>
<feature type="transmembrane region" description="Helical" evidence="18">
    <location>
        <begin position="706"/>
        <end position="726"/>
    </location>
</feature>
<dbReference type="SFLD" id="SFLDF00027">
    <property type="entry name" value="p-type_atpase"/>
    <property type="match status" value="1"/>
</dbReference>
<dbReference type="PROSITE" id="PS01229">
    <property type="entry name" value="COF_2"/>
    <property type="match status" value="1"/>
</dbReference>
<keyword evidence="18" id="KW-1003">Cell membrane</keyword>
<dbReference type="InterPro" id="IPR027256">
    <property type="entry name" value="P-typ_ATPase_IB"/>
</dbReference>
<evidence type="ECO:0000256" key="4">
    <source>
        <dbReference type="ARBA" id="ARBA00022692"/>
    </source>
</evidence>
<dbReference type="InterPro" id="IPR023214">
    <property type="entry name" value="HAD_sf"/>
</dbReference>
<dbReference type="Gene3D" id="3.40.50.1000">
    <property type="entry name" value="HAD superfamily/HAD-like"/>
    <property type="match status" value="1"/>
</dbReference>
<feature type="domain" description="HMA" evidence="19">
    <location>
        <begin position="11"/>
        <end position="76"/>
    </location>
</feature>
<dbReference type="InterPro" id="IPR008250">
    <property type="entry name" value="ATPase_P-typ_transduc_dom_A_sf"/>
</dbReference>
<dbReference type="InterPro" id="IPR017969">
    <property type="entry name" value="Heavy-metal-associated_CS"/>
</dbReference>
<accession>A0A4Y9SG36</accession>
<dbReference type="SUPFAM" id="SSF81653">
    <property type="entry name" value="Calcium ATPase, transduction domain A"/>
    <property type="match status" value="1"/>
</dbReference>
<evidence type="ECO:0000256" key="9">
    <source>
        <dbReference type="ARBA" id="ARBA00022840"/>
    </source>
</evidence>
<keyword evidence="12 18" id="KW-1133">Transmembrane helix</keyword>
<dbReference type="AlphaFoldDB" id="A0A4Y9SG36"/>
<keyword evidence="4 18" id="KW-0812">Transmembrane</keyword>
<dbReference type="SFLD" id="SFLDS00003">
    <property type="entry name" value="Haloacid_Dehalogenase"/>
    <property type="match status" value="1"/>
</dbReference>
<keyword evidence="6" id="KW-0677">Repeat</keyword>
<reference evidence="20 21" key="1">
    <citation type="submission" date="2019-03" db="EMBL/GenBank/DDBJ databases">
        <title>Draft Genome Sequence of Massilia arenosa sp. nov., a Novel Massilia Species Isolated from a Sandy-loam Maize Soil.</title>
        <authorList>
            <person name="Raths R."/>
            <person name="Peta V."/>
            <person name="Bucking H."/>
        </authorList>
    </citation>
    <scope>NUCLEOTIDE SEQUENCE [LARGE SCALE GENOMIC DNA]</scope>
    <source>
        <strain evidence="20 21">MC02</strain>
    </source>
</reference>
<dbReference type="Pfam" id="PF00122">
    <property type="entry name" value="E1-E2_ATPase"/>
    <property type="match status" value="1"/>
</dbReference>
<dbReference type="GO" id="GO:0005886">
    <property type="term" value="C:plasma membrane"/>
    <property type="evidence" value="ECO:0007669"/>
    <property type="project" value="UniProtKB-SubCell"/>
</dbReference>
<dbReference type="Gene3D" id="3.30.70.100">
    <property type="match status" value="2"/>
</dbReference>
<dbReference type="PANTHER" id="PTHR43520:SF8">
    <property type="entry name" value="P-TYPE CU(+) TRANSPORTER"/>
    <property type="match status" value="1"/>
</dbReference>
<evidence type="ECO:0000256" key="6">
    <source>
        <dbReference type="ARBA" id="ARBA00022737"/>
    </source>
</evidence>
<dbReference type="SUPFAM" id="SSF55008">
    <property type="entry name" value="HMA, heavy metal-associated domain"/>
    <property type="match status" value="2"/>
</dbReference>
<comment type="subcellular location">
    <subcellularLocation>
        <location evidence="18">Cell membrane</location>
    </subcellularLocation>
    <subcellularLocation>
        <location evidence="1">Endomembrane system</location>
        <topology evidence="1">Multi-pass membrane protein</topology>
    </subcellularLocation>
</comment>
<keyword evidence="11" id="KW-1278">Translocase</keyword>
<evidence type="ECO:0000259" key="19">
    <source>
        <dbReference type="PROSITE" id="PS50846"/>
    </source>
</evidence>
<name>A0A4Y9SG36_9BURK</name>
<keyword evidence="15 18" id="KW-0472">Membrane</keyword>
<dbReference type="CDD" id="cd02094">
    <property type="entry name" value="P-type_ATPase_Cu-like"/>
    <property type="match status" value="1"/>
</dbReference>
<dbReference type="GO" id="GO:0012505">
    <property type="term" value="C:endomembrane system"/>
    <property type="evidence" value="ECO:0007669"/>
    <property type="project" value="UniProtKB-SubCell"/>
</dbReference>
<dbReference type="Pfam" id="PF00403">
    <property type="entry name" value="HMA"/>
    <property type="match status" value="2"/>
</dbReference>
<dbReference type="EMBL" id="SPVF01000153">
    <property type="protein sequence ID" value="TFW19075.1"/>
    <property type="molecule type" value="Genomic_DNA"/>
</dbReference>
<evidence type="ECO:0000256" key="7">
    <source>
        <dbReference type="ARBA" id="ARBA00022741"/>
    </source>
</evidence>
<dbReference type="RefSeq" id="WP_135207550.1">
    <property type="nucleotide sequence ID" value="NZ_SPVF01000153.1"/>
</dbReference>
<dbReference type="EC" id="7.2.2.9" evidence="16"/>
<comment type="catalytic activity">
    <reaction evidence="17">
        <text>Cu(2+)(in) + ATP + H2O = Cu(2+)(out) + ADP + phosphate + H(+)</text>
        <dbReference type="Rhea" id="RHEA:10376"/>
        <dbReference type="ChEBI" id="CHEBI:15377"/>
        <dbReference type="ChEBI" id="CHEBI:15378"/>
        <dbReference type="ChEBI" id="CHEBI:29036"/>
        <dbReference type="ChEBI" id="CHEBI:30616"/>
        <dbReference type="ChEBI" id="CHEBI:43474"/>
        <dbReference type="ChEBI" id="CHEBI:456216"/>
        <dbReference type="EC" id="7.2.2.9"/>
    </reaction>
</comment>
<keyword evidence="13" id="KW-0186">Copper</keyword>
<feature type="transmembrane region" description="Helical" evidence="18">
    <location>
        <begin position="127"/>
        <end position="146"/>
    </location>
</feature>
<evidence type="ECO:0000256" key="16">
    <source>
        <dbReference type="ARBA" id="ARBA00038904"/>
    </source>
</evidence>
<feature type="transmembrane region" description="Helical" evidence="18">
    <location>
        <begin position="187"/>
        <end position="205"/>
    </location>
</feature>
<dbReference type="PANTHER" id="PTHR43520">
    <property type="entry name" value="ATP7, ISOFORM B"/>
    <property type="match status" value="1"/>
</dbReference>
<evidence type="ECO:0000256" key="10">
    <source>
        <dbReference type="ARBA" id="ARBA00022842"/>
    </source>
</evidence>
<keyword evidence="7 18" id="KW-0547">Nucleotide-binding</keyword>
<dbReference type="InterPro" id="IPR001757">
    <property type="entry name" value="P_typ_ATPase"/>
</dbReference>
<comment type="similarity">
    <text evidence="2 18">Belongs to the cation transport ATPase (P-type) (TC 3.A.3) family. Type IB subfamily.</text>
</comment>
<evidence type="ECO:0000256" key="18">
    <source>
        <dbReference type="RuleBase" id="RU362081"/>
    </source>
</evidence>
<dbReference type="CDD" id="cd00371">
    <property type="entry name" value="HMA"/>
    <property type="match status" value="2"/>
</dbReference>
<dbReference type="SUPFAM" id="SSF56784">
    <property type="entry name" value="HAD-like"/>
    <property type="match status" value="1"/>
</dbReference>
<keyword evidence="3" id="KW-0813">Transport</keyword>
<dbReference type="PROSITE" id="PS01047">
    <property type="entry name" value="HMA_1"/>
    <property type="match status" value="2"/>
</dbReference>
<evidence type="ECO:0000256" key="5">
    <source>
        <dbReference type="ARBA" id="ARBA00022723"/>
    </source>
</evidence>
<dbReference type="GO" id="GO:0043682">
    <property type="term" value="F:P-type divalent copper transporter activity"/>
    <property type="evidence" value="ECO:0007669"/>
    <property type="project" value="UniProtKB-EC"/>
</dbReference>
<gene>
    <name evidence="20" type="ORF">E4L96_12470</name>
</gene>
<feature type="domain" description="HMA" evidence="19">
    <location>
        <begin position="749"/>
        <end position="812"/>
    </location>
</feature>
<feature type="transmembrane region" description="Helical" evidence="18">
    <location>
        <begin position="683"/>
        <end position="700"/>
    </location>
</feature>
<keyword evidence="9 18" id="KW-0067">ATP-binding</keyword>
<dbReference type="GO" id="GO:0055070">
    <property type="term" value="P:copper ion homeostasis"/>
    <property type="evidence" value="ECO:0007669"/>
    <property type="project" value="TreeGrafter"/>
</dbReference>
<dbReference type="Pfam" id="PF00702">
    <property type="entry name" value="Hydrolase"/>
    <property type="match status" value="1"/>
</dbReference>
<dbReference type="InterPro" id="IPR036163">
    <property type="entry name" value="HMA_dom_sf"/>
</dbReference>